<dbReference type="InterPro" id="IPR001315">
    <property type="entry name" value="CARD"/>
</dbReference>
<evidence type="ECO:0000259" key="2">
    <source>
        <dbReference type="PROSITE" id="PS50209"/>
    </source>
</evidence>
<organism evidence="3 4">
    <name type="scientific">Mytilus coruscus</name>
    <name type="common">Sea mussel</name>
    <dbReference type="NCBI Taxonomy" id="42192"/>
    <lineage>
        <taxon>Eukaryota</taxon>
        <taxon>Metazoa</taxon>
        <taxon>Spiralia</taxon>
        <taxon>Lophotrochozoa</taxon>
        <taxon>Mollusca</taxon>
        <taxon>Bivalvia</taxon>
        <taxon>Autobranchia</taxon>
        <taxon>Pteriomorphia</taxon>
        <taxon>Mytilida</taxon>
        <taxon>Mytiloidea</taxon>
        <taxon>Mytilidae</taxon>
        <taxon>Mytilinae</taxon>
        <taxon>Mytilus</taxon>
    </lineage>
</organism>
<name>A0A6J8BHE5_MYTCO</name>
<dbReference type="SMART" id="SM00114">
    <property type="entry name" value="CARD"/>
    <property type="match status" value="1"/>
</dbReference>
<keyword evidence="1" id="KW-0175">Coiled coil</keyword>
<dbReference type="Gene3D" id="1.10.533.10">
    <property type="entry name" value="Death Domain, Fas"/>
    <property type="match status" value="1"/>
</dbReference>
<evidence type="ECO:0000313" key="4">
    <source>
        <dbReference type="Proteomes" id="UP000507470"/>
    </source>
</evidence>
<dbReference type="CDD" id="cd01671">
    <property type="entry name" value="CARD"/>
    <property type="match status" value="1"/>
</dbReference>
<evidence type="ECO:0000313" key="3">
    <source>
        <dbReference type="EMBL" id="CAC5383368.1"/>
    </source>
</evidence>
<accession>A0A6J8BHE5</accession>
<dbReference type="EMBL" id="CACVKT020003359">
    <property type="protein sequence ID" value="CAC5383368.1"/>
    <property type="molecule type" value="Genomic_DNA"/>
</dbReference>
<dbReference type="SUPFAM" id="SSF47986">
    <property type="entry name" value="DEATH domain"/>
    <property type="match status" value="1"/>
</dbReference>
<keyword evidence="4" id="KW-1185">Reference proteome</keyword>
<dbReference type="InterPro" id="IPR011029">
    <property type="entry name" value="DEATH-like_dom_sf"/>
</dbReference>
<dbReference type="Proteomes" id="UP000507470">
    <property type="component" value="Unassembled WGS sequence"/>
</dbReference>
<evidence type="ECO:0000256" key="1">
    <source>
        <dbReference type="SAM" id="Coils"/>
    </source>
</evidence>
<reference evidence="3 4" key="1">
    <citation type="submission" date="2020-06" db="EMBL/GenBank/DDBJ databases">
        <authorList>
            <person name="Li R."/>
            <person name="Bekaert M."/>
        </authorList>
    </citation>
    <scope>NUCLEOTIDE SEQUENCE [LARGE SCALE GENOMIC DNA]</scope>
    <source>
        <strain evidence="4">wild</strain>
    </source>
</reference>
<sequence length="304" mass="35417">MDPIQKTALTKCNLYIKKNLTNIDRILDILLKEGCLLWDERIQFGSEKSSDDKCQNLLEILVRRGGICYKTFLDSLKTTGNEHIAKEIEDALSFRKGDDKQMSESGSEDEKDKTITDLRVRIDELTLELEDKNVKLKLLRDQQRRALDDLRKQREKNSEKDLTIKSLERKNHDLEKEINKLKNTIENIQKQLRRVEEEKKKTANEQLRAIQNLERKQEATQKTCEKLCENFTAFAKDFSKNFPLQAEVKVPNQKAQAIKDIQDEVQKPSPPKSLITDRDDGDWLPVILAMLRTGEQQEHLDDLN</sequence>
<feature type="domain" description="CARD" evidence="2">
    <location>
        <begin position="1"/>
        <end position="91"/>
    </location>
</feature>
<gene>
    <name evidence="3" type="ORF">MCOR_19123</name>
</gene>
<dbReference type="OrthoDB" id="6093969at2759"/>
<feature type="coiled-coil region" evidence="1">
    <location>
        <begin position="115"/>
        <end position="230"/>
    </location>
</feature>
<dbReference type="AlphaFoldDB" id="A0A6J8BHE5"/>
<protein>
    <recommendedName>
        <fullName evidence="2">CARD domain-containing protein</fullName>
    </recommendedName>
</protein>
<proteinExistence type="predicted"/>
<dbReference type="PROSITE" id="PS50209">
    <property type="entry name" value="CARD"/>
    <property type="match status" value="1"/>
</dbReference>
<dbReference type="GO" id="GO:0042981">
    <property type="term" value="P:regulation of apoptotic process"/>
    <property type="evidence" value="ECO:0007669"/>
    <property type="project" value="InterPro"/>
</dbReference>
<dbReference type="Pfam" id="PF00619">
    <property type="entry name" value="CARD"/>
    <property type="match status" value="1"/>
</dbReference>